<dbReference type="AlphaFoldDB" id="A0A2P6NJI3"/>
<dbReference type="Proteomes" id="UP000241769">
    <property type="component" value="Unassembled WGS sequence"/>
</dbReference>
<dbReference type="InParanoid" id="A0A2P6NJI3"/>
<organism evidence="1 2">
    <name type="scientific">Planoprotostelium fungivorum</name>
    <dbReference type="NCBI Taxonomy" id="1890364"/>
    <lineage>
        <taxon>Eukaryota</taxon>
        <taxon>Amoebozoa</taxon>
        <taxon>Evosea</taxon>
        <taxon>Variosea</taxon>
        <taxon>Cavosteliida</taxon>
        <taxon>Cavosteliaceae</taxon>
        <taxon>Planoprotostelium</taxon>
    </lineage>
</organism>
<evidence type="ECO:0000313" key="2">
    <source>
        <dbReference type="Proteomes" id="UP000241769"/>
    </source>
</evidence>
<accession>A0A2P6NJI3</accession>
<comment type="caution">
    <text evidence="1">The sequence shown here is derived from an EMBL/GenBank/DDBJ whole genome shotgun (WGS) entry which is preliminary data.</text>
</comment>
<name>A0A2P6NJI3_9EUKA</name>
<protein>
    <submittedName>
        <fullName evidence="1">Uncharacterized protein</fullName>
    </submittedName>
</protein>
<keyword evidence="2" id="KW-1185">Reference proteome</keyword>
<sequence>MESPAQTFPNDSRIRCRCLKLKTQPAKNRDRQRVNFNSDTTTIVFPTDSWTSYSPPFFLFAQEIRSASWLSRRDTPNCQTRGFVGTFTYVRVGTLLNYQGQLKLSRLRRLLGRNHCLSQDEPKSH</sequence>
<reference evidence="1 2" key="1">
    <citation type="journal article" date="2018" name="Genome Biol. Evol.">
        <title>Multiple Roots of Fruiting Body Formation in Amoebozoa.</title>
        <authorList>
            <person name="Hillmann F."/>
            <person name="Forbes G."/>
            <person name="Novohradska S."/>
            <person name="Ferling I."/>
            <person name="Riege K."/>
            <person name="Groth M."/>
            <person name="Westermann M."/>
            <person name="Marz M."/>
            <person name="Spaller T."/>
            <person name="Winckler T."/>
            <person name="Schaap P."/>
            <person name="Glockner G."/>
        </authorList>
    </citation>
    <scope>NUCLEOTIDE SEQUENCE [LARGE SCALE GENOMIC DNA]</scope>
    <source>
        <strain evidence="1 2">Jena</strain>
    </source>
</reference>
<proteinExistence type="predicted"/>
<evidence type="ECO:0000313" key="1">
    <source>
        <dbReference type="EMBL" id="PRP84092.1"/>
    </source>
</evidence>
<gene>
    <name evidence="1" type="ORF">PROFUN_04083</name>
</gene>
<dbReference type="EMBL" id="MDYQ01000069">
    <property type="protein sequence ID" value="PRP84092.1"/>
    <property type="molecule type" value="Genomic_DNA"/>
</dbReference>